<sequence length="129" mass="14219">MTARVSSSLEQSQNNIHTGNSGILVTKDLLGNLSKAKADLEFEGGIEAQKCSSSSPKSPLSDGKTKNPLTDFLKDSKLQDLNFPPINLFDEMTTSLDLKLQSVRPKAFTKASAHWTRSNTPWKEQKKEP</sequence>
<feature type="region of interest" description="Disordered" evidence="1">
    <location>
        <begin position="1"/>
        <end position="21"/>
    </location>
</feature>
<evidence type="ECO:0000313" key="3">
    <source>
        <dbReference type="Proteomes" id="UP000436088"/>
    </source>
</evidence>
<dbReference type="AlphaFoldDB" id="A0A6A3AW04"/>
<gene>
    <name evidence="2" type="ORF">F3Y22_tig00110365pilonHSYRG00100</name>
</gene>
<organism evidence="2 3">
    <name type="scientific">Hibiscus syriacus</name>
    <name type="common">Rose of Sharon</name>
    <dbReference type="NCBI Taxonomy" id="106335"/>
    <lineage>
        <taxon>Eukaryota</taxon>
        <taxon>Viridiplantae</taxon>
        <taxon>Streptophyta</taxon>
        <taxon>Embryophyta</taxon>
        <taxon>Tracheophyta</taxon>
        <taxon>Spermatophyta</taxon>
        <taxon>Magnoliopsida</taxon>
        <taxon>eudicotyledons</taxon>
        <taxon>Gunneridae</taxon>
        <taxon>Pentapetalae</taxon>
        <taxon>rosids</taxon>
        <taxon>malvids</taxon>
        <taxon>Malvales</taxon>
        <taxon>Malvaceae</taxon>
        <taxon>Malvoideae</taxon>
        <taxon>Hibiscus</taxon>
    </lineage>
</organism>
<feature type="region of interest" description="Disordered" evidence="1">
    <location>
        <begin position="46"/>
        <end position="68"/>
    </location>
</feature>
<reference evidence="2" key="1">
    <citation type="submission" date="2019-09" db="EMBL/GenBank/DDBJ databases">
        <title>Draft genome information of white flower Hibiscus syriacus.</title>
        <authorList>
            <person name="Kim Y.-M."/>
        </authorList>
    </citation>
    <scope>NUCLEOTIDE SEQUENCE [LARGE SCALE GENOMIC DNA]</scope>
    <source>
        <strain evidence="2">YM2019G1</strain>
    </source>
</reference>
<name>A0A6A3AW04_HIBSY</name>
<feature type="region of interest" description="Disordered" evidence="1">
    <location>
        <begin position="109"/>
        <end position="129"/>
    </location>
</feature>
<comment type="caution">
    <text evidence="2">The sequence shown here is derived from an EMBL/GenBank/DDBJ whole genome shotgun (WGS) entry which is preliminary data.</text>
</comment>
<dbReference type="EMBL" id="VEPZ02000952">
    <property type="protein sequence ID" value="KAE8707968.1"/>
    <property type="molecule type" value="Genomic_DNA"/>
</dbReference>
<evidence type="ECO:0000313" key="2">
    <source>
        <dbReference type="EMBL" id="KAE8707968.1"/>
    </source>
</evidence>
<evidence type="ECO:0000256" key="1">
    <source>
        <dbReference type="SAM" id="MobiDB-lite"/>
    </source>
</evidence>
<keyword evidence="3" id="KW-1185">Reference proteome</keyword>
<protein>
    <submittedName>
        <fullName evidence="2">SAUR-like auxin-responsive protein family</fullName>
    </submittedName>
</protein>
<accession>A0A6A3AW04</accession>
<feature type="compositionally biased region" description="Low complexity" evidence="1">
    <location>
        <begin position="52"/>
        <end position="61"/>
    </location>
</feature>
<proteinExistence type="predicted"/>
<dbReference type="Proteomes" id="UP000436088">
    <property type="component" value="Unassembled WGS sequence"/>
</dbReference>